<dbReference type="SUPFAM" id="SSF55469">
    <property type="entry name" value="FMN-dependent nitroreductase-like"/>
    <property type="match status" value="1"/>
</dbReference>
<evidence type="ECO:0000256" key="4">
    <source>
        <dbReference type="ARBA" id="ARBA00022643"/>
    </source>
</evidence>
<dbReference type="InterPro" id="IPR000415">
    <property type="entry name" value="Nitroreductase-like"/>
</dbReference>
<keyword evidence="5" id="KW-0560">Oxidoreductase</keyword>
<accession>A0A833A5Q7</accession>
<keyword evidence="4" id="KW-0288">FMN</keyword>
<protein>
    <submittedName>
        <fullName evidence="7">Nitroreductase</fullName>
    </submittedName>
</protein>
<dbReference type="CDD" id="cd02062">
    <property type="entry name" value="Nitro_FMN_reductase"/>
    <property type="match status" value="1"/>
</dbReference>
<feature type="domain" description="Nitroreductase" evidence="6">
    <location>
        <begin position="79"/>
        <end position="140"/>
    </location>
</feature>
<reference evidence="7" key="1">
    <citation type="journal article" date="2020" name="ISME J.">
        <title>Gammaproteobacteria mediating utilization of methyl-, sulfur- and petroleum organic compounds in deep ocean hydrothermal plumes.</title>
        <authorList>
            <person name="Zhou Z."/>
            <person name="Liu Y."/>
            <person name="Pan J."/>
            <person name="Cron B.R."/>
            <person name="Toner B.M."/>
            <person name="Anantharaman K."/>
            <person name="Breier J.A."/>
            <person name="Dick G.J."/>
            <person name="Li M."/>
        </authorList>
    </citation>
    <scope>NUCLEOTIDE SEQUENCE</scope>
    <source>
        <strain evidence="7">SZUA-1515</strain>
    </source>
</reference>
<name>A0A833A5Q7_CALS0</name>
<dbReference type="InterPro" id="IPR029479">
    <property type="entry name" value="Nitroreductase"/>
</dbReference>
<evidence type="ECO:0000256" key="3">
    <source>
        <dbReference type="ARBA" id="ARBA00022630"/>
    </source>
</evidence>
<evidence type="ECO:0000313" key="8">
    <source>
        <dbReference type="Proteomes" id="UP000608579"/>
    </source>
</evidence>
<organism evidence="7 8">
    <name type="scientific">Caldiarchaeum subterraneum</name>
    <dbReference type="NCBI Taxonomy" id="311458"/>
    <lineage>
        <taxon>Archaea</taxon>
        <taxon>Nitrososphaerota</taxon>
        <taxon>Candidatus Caldarchaeales</taxon>
        <taxon>Candidatus Caldarchaeaceae</taxon>
        <taxon>Candidatus Caldarchaeum</taxon>
    </lineage>
</organism>
<dbReference type="Proteomes" id="UP000608579">
    <property type="component" value="Unassembled WGS sequence"/>
</dbReference>
<comment type="similarity">
    <text evidence="2">Belongs to the nitroreductase family.</text>
</comment>
<dbReference type="PANTHER" id="PTHR43673">
    <property type="entry name" value="NAD(P)H NITROREDUCTASE YDGI-RELATED"/>
    <property type="match status" value="1"/>
</dbReference>
<evidence type="ECO:0000313" key="7">
    <source>
        <dbReference type="EMBL" id="HIQ30528.1"/>
    </source>
</evidence>
<evidence type="ECO:0000256" key="2">
    <source>
        <dbReference type="ARBA" id="ARBA00007118"/>
    </source>
</evidence>
<proteinExistence type="inferred from homology"/>
<dbReference type="EMBL" id="DQVM01000165">
    <property type="protein sequence ID" value="HIQ30528.1"/>
    <property type="molecule type" value="Genomic_DNA"/>
</dbReference>
<evidence type="ECO:0000256" key="1">
    <source>
        <dbReference type="ARBA" id="ARBA00001917"/>
    </source>
</evidence>
<evidence type="ECO:0000256" key="5">
    <source>
        <dbReference type="ARBA" id="ARBA00023002"/>
    </source>
</evidence>
<dbReference type="GO" id="GO:0016491">
    <property type="term" value="F:oxidoreductase activity"/>
    <property type="evidence" value="ECO:0007669"/>
    <property type="project" value="UniProtKB-KW"/>
</dbReference>
<keyword evidence="3" id="KW-0285">Flavoprotein</keyword>
<sequence length="169" mass="19031">MNVFDAIRSKLDIREFGSTSVDNDVKRLTLEAARLSSSGLNSQHWRFILVDTREGLEKLAEISTTGKWISGASFAVIVLTDPKYPYHDIDAGRAIAYMQLAAWEKGVGSGIYTGFNEEKMRQEYKIPANMHISAVVGFGYPRKKIIGKKSRLPLTEIAYHMRYGNKLDL</sequence>
<dbReference type="AlphaFoldDB" id="A0A833A5Q7"/>
<gene>
    <name evidence="7" type="ORF">EYH45_08230</name>
</gene>
<evidence type="ECO:0000259" key="6">
    <source>
        <dbReference type="Pfam" id="PF00881"/>
    </source>
</evidence>
<comment type="cofactor">
    <cofactor evidence="1">
        <name>FMN</name>
        <dbReference type="ChEBI" id="CHEBI:58210"/>
    </cofactor>
</comment>
<dbReference type="PANTHER" id="PTHR43673:SF2">
    <property type="entry name" value="NITROREDUCTASE"/>
    <property type="match status" value="1"/>
</dbReference>
<comment type="caution">
    <text evidence="7">The sequence shown here is derived from an EMBL/GenBank/DDBJ whole genome shotgun (WGS) entry which is preliminary data.</text>
</comment>
<feature type="domain" description="Nitroreductase" evidence="6">
    <location>
        <begin position="9"/>
        <end position="66"/>
    </location>
</feature>
<dbReference type="Gene3D" id="3.40.109.10">
    <property type="entry name" value="NADH Oxidase"/>
    <property type="match status" value="1"/>
</dbReference>
<dbReference type="Pfam" id="PF00881">
    <property type="entry name" value="Nitroreductase"/>
    <property type="match status" value="2"/>
</dbReference>